<evidence type="ECO:0000313" key="3">
    <source>
        <dbReference type="Proteomes" id="UP001296104"/>
    </source>
</evidence>
<proteinExistence type="predicted"/>
<dbReference type="AlphaFoldDB" id="A0AAI8YSJ8"/>
<gene>
    <name evidence="2" type="ORF">LECACI_7A001228</name>
</gene>
<sequence>MSHLHDAVVEKAQNVARDAKETLGKREQELESDERRDVGIGIDEFVPSANDRYAFNTGPELDRRDGGEKDE</sequence>
<dbReference type="Proteomes" id="UP001296104">
    <property type="component" value="Unassembled WGS sequence"/>
</dbReference>
<feature type="compositionally biased region" description="Basic and acidic residues" evidence="1">
    <location>
        <begin position="60"/>
        <end position="71"/>
    </location>
</feature>
<name>A0AAI8YSJ8_9PEZI</name>
<evidence type="ECO:0000256" key="1">
    <source>
        <dbReference type="SAM" id="MobiDB-lite"/>
    </source>
</evidence>
<evidence type="ECO:0000313" key="2">
    <source>
        <dbReference type="EMBL" id="CAK3824034.1"/>
    </source>
</evidence>
<feature type="region of interest" description="Disordered" evidence="1">
    <location>
        <begin position="1"/>
        <end position="71"/>
    </location>
</feature>
<organism evidence="2 3">
    <name type="scientific">Lecanosticta acicola</name>
    <dbReference type="NCBI Taxonomy" id="111012"/>
    <lineage>
        <taxon>Eukaryota</taxon>
        <taxon>Fungi</taxon>
        <taxon>Dikarya</taxon>
        <taxon>Ascomycota</taxon>
        <taxon>Pezizomycotina</taxon>
        <taxon>Dothideomycetes</taxon>
        <taxon>Dothideomycetidae</taxon>
        <taxon>Mycosphaerellales</taxon>
        <taxon>Mycosphaerellaceae</taxon>
        <taxon>Lecanosticta</taxon>
    </lineage>
</organism>
<dbReference type="EMBL" id="CAVMBE010000004">
    <property type="protein sequence ID" value="CAK3824034.1"/>
    <property type="molecule type" value="Genomic_DNA"/>
</dbReference>
<keyword evidence="3" id="KW-1185">Reference proteome</keyword>
<feature type="compositionally biased region" description="Basic and acidic residues" evidence="1">
    <location>
        <begin position="17"/>
        <end position="38"/>
    </location>
</feature>
<protein>
    <submittedName>
        <fullName evidence="2">Uncharacterized protein</fullName>
    </submittedName>
</protein>
<comment type="caution">
    <text evidence="2">The sequence shown here is derived from an EMBL/GenBank/DDBJ whole genome shotgun (WGS) entry which is preliminary data.</text>
</comment>
<reference evidence="2" key="1">
    <citation type="submission" date="2023-11" db="EMBL/GenBank/DDBJ databases">
        <authorList>
            <person name="Alioto T."/>
            <person name="Alioto T."/>
            <person name="Gomez Garrido J."/>
        </authorList>
    </citation>
    <scope>NUCLEOTIDE SEQUENCE</scope>
</reference>
<accession>A0AAI8YSJ8</accession>